<name>A0A2Z6ZRK6_9LAMI</name>
<proteinExistence type="predicted"/>
<feature type="compositionally biased region" description="Polar residues" evidence="1">
    <location>
        <begin position="11"/>
        <end position="21"/>
    </location>
</feature>
<reference evidence="2 3" key="1">
    <citation type="journal article" date="2015" name="Proc. Natl. Acad. Sci. U.S.A.">
        <title>The resurrection genome of Boea hygrometrica: A blueprint for survival of dehydration.</title>
        <authorList>
            <person name="Xiao L."/>
            <person name="Yang G."/>
            <person name="Zhang L."/>
            <person name="Yang X."/>
            <person name="Zhao S."/>
            <person name="Ji Z."/>
            <person name="Zhou Q."/>
            <person name="Hu M."/>
            <person name="Wang Y."/>
            <person name="Chen M."/>
            <person name="Xu Y."/>
            <person name="Jin H."/>
            <person name="Xiao X."/>
            <person name="Hu G."/>
            <person name="Bao F."/>
            <person name="Hu Y."/>
            <person name="Wan P."/>
            <person name="Li L."/>
            <person name="Deng X."/>
            <person name="Kuang T."/>
            <person name="Xiang C."/>
            <person name="Zhu J.K."/>
            <person name="Oliver M.J."/>
            <person name="He Y."/>
        </authorList>
    </citation>
    <scope>NUCLEOTIDE SEQUENCE [LARGE SCALE GENOMIC DNA]</scope>
    <source>
        <strain evidence="3">cv. XS01</strain>
    </source>
</reference>
<feature type="compositionally biased region" description="Polar residues" evidence="1">
    <location>
        <begin position="48"/>
        <end position="57"/>
    </location>
</feature>
<dbReference type="AlphaFoldDB" id="A0A2Z6ZRK6"/>
<dbReference type="Proteomes" id="UP000250235">
    <property type="component" value="Unassembled WGS sequence"/>
</dbReference>
<protein>
    <submittedName>
        <fullName evidence="2">Uncharacterized protein</fullName>
    </submittedName>
</protein>
<gene>
    <name evidence="2" type="ORF">F511_47614</name>
</gene>
<accession>A0A2Z6ZRK6</accession>
<evidence type="ECO:0000313" key="2">
    <source>
        <dbReference type="EMBL" id="KZT75361.1"/>
    </source>
</evidence>
<keyword evidence="3" id="KW-1185">Reference proteome</keyword>
<feature type="region of interest" description="Disordered" evidence="1">
    <location>
        <begin position="1"/>
        <end position="111"/>
    </location>
</feature>
<organism evidence="2 3">
    <name type="scientific">Dorcoceras hygrometricum</name>
    <dbReference type="NCBI Taxonomy" id="472368"/>
    <lineage>
        <taxon>Eukaryota</taxon>
        <taxon>Viridiplantae</taxon>
        <taxon>Streptophyta</taxon>
        <taxon>Embryophyta</taxon>
        <taxon>Tracheophyta</taxon>
        <taxon>Spermatophyta</taxon>
        <taxon>Magnoliopsida</taxon>
        <taxon>eudicotyledons</taxon>
        <taxon>Gunneridae</taxon>
        <taxon>Pentapetalae</taxon>
        <taxon>asterids</taxon>
        <taxon>lamiids</taxon>
        <taxon>Lamiales</taxon>
        <taxon>Gesneriaceae</taxon>
        <taxon>Didymocarpoideae</taxon>
        <taxon>Trichosporeae</taxon>
        <taxon>Loxocarpinae</taxon>
        <taxon>Dorcoceras</taxon>
    </lineage>
</organism>
<evidence type="ECO:0000256" key="1">
    <source>
        <dbReference type="SAM" id="MobiDB-lite"/>
    </source>
</evidence>
<evidence type="ECO:0000313" key="3">
    <source>
        <dbReference type="Proteomes" id="UP000250235"/>
    </source>
</evidence>
<sequence>MGGPSAVFAPSTGSGLRNTCTPEHEKPQGVPGNSNQENAGVERHNGQHNKIGQSNPQRVHGSLQDSRRNPAVARSDNIATRQPLHKKGQQEDNYQGENVHTKPIVAGPTVG</sequence>
<dbReference type="EMBL" id="KV267281">
    <property type="protein sequence ID" value="KZT75361.1"/>
    <property type="molecule type" value="Genomic_DNA"/>
</dbReference>